<dbReference type="STRING" id="391735.Veis_1535"/>
<dbReference type="EMBL" id="CP000542">
    <property type="protein sequence ID" value="ABM57294.1"/>
    <property type="molecule type" value="Genomic_DNA"/>
</dbReference>
<dbReference type="RefSeq" id="WP_011809301.1">
    <property type="nucleotide sequence ID" value="NC_008786.1"/>
</dbReference>
<accession>A1WI37</accession>
<dbReference type="PANTHER" id="PTHR43790:SF9">
    <property type="entry name" value="GALACTOFURANOSE TRANSPORTER ATP-BINDING PROTEIN YTFR"/>
    <property type="match status" value="1"/>
</dbReference>
<dbReference type="InterPro" id="IPR027417">
    <property type="entry name" value="P-loop_NTPase"/>
</dbReference>
<dbReference type="InterPro" id="IPR003593">
    <property type="entry name" value="AAA+_ATPase"/>
</dbReference>
<dbReference type="GO" id="GO:0005524">
    <property type="term" value="F:ATP binding"/>
    <property type="evidence" value="ECO:0007669"/>
    <property type="project" value="UniProtKB-KW"/>
</dbReference>
<feature type="domain" description="ABC transporter" evidence="8">
    <location>
        <begin position="14"/>
        <end position="255"/>
    </location>
</feature>
<evidence type="ECO:0000256" key="6">
    <source>
        <dbReference type="ARBA" id="ARBA00022840"/>
    </source>
</evidence>
<keyword evidence="6" id="KW-0067">ATP-binding</keyword>
<dbReference type="InterPro" id="IPR003439">
    <property type="entry name" value="ABC_transporter-like_ATP-bd"/>
</dbReference>
<dbReference type="SUPFAM" id="SSF52540">
    <property type="entry name" value="P-loop containing nucleoside triphosphate hydrolases"/>
    <property type="match status" value="2"/>
</dbReference>
<dbReference type="GeneID" id="76460154"/>
<evidence type="ECO:0000256" key="5">
    <source>
        <dbReference type="ARBA" id="ARBA00022741"/>
    </source>
</evidence>
<evidence type="ECO:0000256" key="1">
    <source>
        <dbReference type="ARBA" id="ARBA00022448"/>
    </source>
</evidence>
<evidence type="ECO:0000256" key="4">
    <source>
        <dbReference type="ARBA" id="ARBA00022737"/>
    </source>
</evidence>
<dbReference type="Gene3D" id="3.40.50.300">
    <property type="entry name" value="P-loop containing nucleotide triphosphate hydrolases"/>
    <property type="match status" value="2"/>
</dbReference>
<evidence type="ECO:0000259" key="8">
    <source>
        <dbReference type="PROSITE" id="PS50893"/>
    </source>
</evidence>
<evidence type="ECO:0000256" key="2">
    <source>
        <dbReference type="ARBA" id="ARBA00022475"/>
    </source>
</evidence>
<proteinExistence type="predicted"/>
<dbReference type="PANTHER" id="PTHR43790">
    <property type="entry name" value="CARBOHYDRATE TRANSPORT ATP-BINDING PROTEIN MG119-RELATED"/>
    <property type="match status" value="1"/>
</dbReference>
<dbReference type="AlphaFoldDB" id="A1WI37"/>
<evidence type="ECO:0000313" key="10">
    <source>
        <dbReference type="Proteomes" id="UP000000374"/>
    </source>
</evidence>
<keyword evidence="1" id="KW-0813">Transport</keyword>
<evidence type="ECO:0000313" key="9">
    <source>
        <dbReference type="EMBL" id="ABM57294.1"/>
    </source>
</evidence>
<evidence type="ECO:0000256" key="7">
    <source>
        <dbReference type="SAM" id="MobiDB-lite"/>
    </source>
</evidence>
<protein>
    <submittedName>
        <fullName evidence="9">ABC transporter related</fullName>
    </submittedName>
</protein>
<dbReference type="OrthoDB" id="9805029at2"/>
<reference evidence="10" key="1">
    <citation type="submission" date="2006-12" db="EMBL/GenBank/DDBJ databases">
        <title>Complete sequence of chromosome 1 of Verminephrobacter eiseniae EF01-2.</title>
        <authorList>
            <person name="Copeland A."/>
            <person name="Lucas S."/>
            <person name="Lapidus A."/>
            <person name="Barry K."/>
            <person name="Detter J.C."/>
            <person name="Glavina del Rio T."/>
            <person name="Dalin E."/>
            <person name="Tice H."/>
            <person name="Pitluck S."/>
            <person name="Chertkov O."/>
            <person name="Brettin T."/>
            <person name="Bruce D."/>
            <person name="Han C."/>
            <person name="Tapia R."/>
            <person name="Gilna P."/>
            <person name="Schmutz J."/>
            <person name="Larimer F."/>
            <person name="Land M."/>
            <person name="Hauser L."/>
            <person name="Kyrpides N."/>
            <person name="Kim E."/>
            <person name="Stahl D."/>
            <person name="Richardson P."/>
        </authorList>
    </citation>
    <scope>NUCLEOTIDE SEQUENCE [LARGE SCALE GENOMIC DNA]</scope>
    <source>
        <strain evidence="10">EF01-2</strain>
    </source>
</reference>
<organism evidence="9 10">
    <name type="scientific">Verminephrobacter eiseniae (strain EF01-2)</name>
    <dbReference type="NCBI Taxonomy" id="391735"/>
    <lineage>
        <taxon>Bacteria</taxon>
        <taxon>Pseudomonadati</taxon>
        <taxon>Pseudomonadota</taxon>
        <taxon>Betaproteobacteria</taxon>
        <taxon>Burkholderiales</taxon>
        <taxon>Comamonadaceae</taxon>
        <taxon>Verminephrobacter</taxon>
    </lineage>
</organism>
<keyword evidence="2" id="KW-0472">Membrane</keyword>
<dbReference type="InterPro" id="IPR017871">
    <property type="entry name" value="ABC_transporter-like_CS"/>
</dbReference>
<dbReference type="CDD" id="cd03216">
    <property type="entry name" value="ABC_Carb_Monos_I"/>
    <property type="match status" value="1"/>
</dbReference>
<evidence type="ECO:0000256" key="3">
    <source>
        <dbReference type="ARBA" id="ARBA00022597"/>
    </source>
</evidence>
<dbReference type="KEGG" id="vei:Veis_1535"/>
<keyword evidence="5" id="KW-0547">Nucleotide-binding</keyword>
<gene>
    <name evidence="9" type="ordered locus">Veis_1535</name>
</gene>
<keyword evidence="10" id="KW-1185">Reference proteome</keyword>
<dbReference type="HOGENOM" id="CLU_000604_92_3_4"/>
<dbReference type="InterPro" id="IPR050107">
    <property type="entry name" value="ABC_carbohydrate_import_ATPase"/>
</dbReference>
<keyword evidence="4" id="KW-0677">Repeat</keyword>
<dbReference type="GO" id="GO:0016887">
    <property type="term" value="F:ATP hydrolysis activity"/>
    <property type="evidence" value="ECO:0007669"/>
    <property type="project" value="InterPro"/>
</dbReference>
<dbReference type="Proteomes" id="UP000000374">
    <property type="component" value="Chromosome"/>
</dbReference>
<dbReference type="PROSITE" id="PS00211">
    <property type="entry name" value="ABC_TRANSPORTER_1"/>
    <property type="match status" value="1"/>
</dbReference>
<dbReference type="eggNOG" id="COG1129">
    <property type="taxonomic scope" value="Bacteria"/>
</dbReference>
<feature type="domain" description="ABC transporter" evidence="8">
    <location>
        <begin position="266"/>
        <end position="509"/>
    </location>
</feature>
<feature type="region of interest" description="Disordered" evidence="7">
    <location>
        <begin position="259"/>
        <end position="286"/>
    </location>
</feature>
<dbReference type="PROSITE" id="PS50893">
    <property type="entry name" value="ABC_TRANSPORTER_2"/>
    <property type="match status" value="2"/>
</dbReference>
<dbReference type="SMART" id="SM00382">
    <property type="entry name" value="AAA"/>
    <property type="match status" value="2"/>
</dbReference>
<name>A1WI37_VEREI</name>
<keyword evidence="2" id="KW-1003">Cell membrane</keyword>
<sequence>MPIPAQDHAGQRLVEVCGAARSFGAVQALRGVDLQLARGECVGLVGHNGAGKSTLVSLLSGALAPDRGELRFAGRGADAPAWSAGEARRWGLRCVFQELSLCSNLTLAENMRIAQPQAAPWAWRQRAGAQLMATLDRIFAGHGLRPGDMVGELPIGQRQMVEVARAFTPGAQPLALMILDEPTSSLDSQAAAQLLAYIRSFVAEGKSCLLITHKLRELFAVTDRLLVLRDGQLVQTTATGATDHERLIAAMGQAAAAPAAGPDRGVRARPRRARPTGQGQAVVQVPAGPQSGNALHAMRGEVIGLAGLAGHGQTALLLALLQAAQRTGRGRSRDRDGGRHALHVEGDTAFVAGDRQTDGVFALWSIARNMTVGWHARRPLIDRRREQQQAQQWRQRLGLVTPGIDLPMVSLSGGNQQKVLFARALGSAASVILMDDPMRGVDLGTKRDMYALIRAEARSGRTFVWYTTEFDELQHCDRVYVFSNARVAGELAGDDISEERVLALSFDSCAAPCADRDA</sequence>
<keyword evidence="3" id="KW-0762">Sugar transport</keyword>
<dbReference type="Pfam" id="PF00005">
    <property type="entry name" value="ABC_tran"/>
    <property type="match status" value="2"/>
</dbReference>